<keyword evidence="3" id="KW-1185">Reference proteome</keyword>
<name>A0ABD0VLB9_DENTH</name>
<gene>
    <name evidence="2" type="ORF">M5K25_004211</name>
</gene>
<evidence type="ECO:0000256" key="1">
    <source>
        <dbReference type="SAM" id="MobiDB-lite"/>
    </source>
</evidence>
<evidence type="ECO:0000313" key="3">
    <source>
        <dbReference type="Proteomes" id="UP001552299"/>
    </source>
</evidence>
<comment type="caution">
    <text evidence="2">The sequence shown here is derived from an EMBL/GenBank/DDBJ whole genome shotgun (WGS) entry which is preliminary data.</text>
</comment>
<dbReference type="AlphaFoldDB" id="A0ABD0VLB9"/>
<proteinExistence type="predicted"/>
<reference evidence="2 3" key="1">
    <citation type="journal article" date="2024" name="Plant Biotechnol. J.">
        <title>Dendrobium thyrsiflorum genome and its molecular insights into genes involved in important horticultural traits.</title>
        <authorList>
            <person name="Chen B."/>
            <person name="Wang J.Y."/>
            <person name="Zheng P.J."/>
            <person name="Li K.L."/>
            <person name="Liang Y.M."/>
            <person name="Chen X.F."/>
            <person name="Zhang C."/>
            <person name="Zhao X."/>
            <person name="He X."/>
            <person name="Zhang G.Q."/>
            <person name="Liu Z.J."/>
            <person name="Xu Q."/>
        </authorList>
    </citation>
    <scope>NUCLEOTIDE SEQUENCE [LARGE SCALE GENOMIC DNA]</scope>
    <source>
        <strain evidence="2">GZMU011</strain>
    </source>
</reference>
<evidence type="ECO:0000313" key="2">
    <source>
        <dbReference type="EMBL" id="KAL0925840.1"/>
    </source>
</evidence>
<feature type="region of interest" description="Disordered" evidence="1">
    <location>
        <begin position="40"/>
        <end position="67"/>
    </location>
</feature>
<dbReference type="EMBL" id="JANQDX010000004">
    <property type="protein sequence ID" value="KAL0925840.1"/>
    <property type="molecule type" value="Genomic_DNA"/>
</dbReference>
<protein>
    <submittedName>
        <fullName evidence="2">Uncharacterized protein</fullName>
    </submittedName>
</protein>
<dbReference type="Proteomes" id="UP001552299">
    <property type="component" value="Unassembled WGS sequence"/>
</dbReference>
<sequence>MKPRSGLAHPSLNTCTHCKSIRDSLIRGKPPASVASFRIASRSGPAGATNSTSFPPSGSIRPHRTLAAPPYTRRRRTMAPPGKPVRRVLGNCRFRPGIFAKSASMEAIAEMAAGVRSRSSDLKDKKRGTLESRTFPLQTYRRRSVMLNHEIGIKDKGVERNELGSSNLIPSRLLRMKMAAVKVTRNHPRVIESPDIPSCKEGMGHEVLVDGFGHFLEPFPLGFDSLWKEFCLSEWTAEKQSQLEGAEIMKVGLIYVN</sequence>
<accession>A0ABD0VLB9</accession>
<organism evidence="2 3">
    <name type="scientific">Dendrobium thyrsiflorum</name>
    <name type="common">Pinecone-like raceme dendrobium</name>
    <name type="synonym">Orchid</name>
    <dbReference type="NCBI Taxonomy" id="117978"/>
    <lineage>
        <taxon>Eukaryota</taxon>
        <taxon>Viridiplantae</taxon>
        <taxon>Streptophyta</taxon>
        <taxon>Embryophyta</taxon>
        <taxon>Tracheophyta</taxon>
        <taxon>Spermatophyta</taxon>
        <taxon>Magnoliopsida</taxon>
        <taxon>Liliopsida</taxon>
        <taxon>Asparagales</taxon>
        <taxon>Orchidaceae</taxon>
        <taxon>Epidendroideae</taxon>
        <taxon>Malaxideae</taxon>
        <taxon>Dendrobiinae</taxon>
        <taxon>Dendrobium</taxon>
    </lineage>
</organism>